<gene>
    <name evidence="3" type="ORF">KC01_LOCUS7993</name>
</gene>
<keyword evidence="1" id="KW-0732">Signal</keyword>
<name>A0AAV2JLM3_KNICA</name>
<dbReference type="Pfam" id="PF00059">
    <property type="entry name" value="Lectin_C"/>
    <property type="match status" value="2"/>
</dbReference>
<dbReference type="AlphaFoldDB" id="A0AAV2JLM3"/>
<dbReference type="Proteomes" id="UP001497482">
    <property type="component" value="Chromosome 12"/>
</dbReference>
<reference evidence="3 4" key="1">
    <citation type="submission" date="2024-04" db="EMBL/GenBank/DDBJ databases">
        <authorList>
            <person name="Waldvogel A.-M."/>
            <person name="Schoenle A."/>
        </authorList>
    </citation>
    <scope>NUCLEOTIDE SEQUENCE [LARGE SCALE GENOMIC DNA]</scope>
</reference>
<evidence type="ECO:0000256" key="1">
    <source>
        <dbReference type="SAM" id="SignalP"/>
    </source>
</evidence>
<dbReference type="SMART" id="SM00034">
    <property type="entry name" value="CLECT"/>
    <property type="match status" value="2"/>
</dbReference>
<evidence type="ECO:0000259" key="2">
    <source>
        <dbReference type="PROSITE" id="PS50041"/>
    </source>
</evidence>
<feature type="chain" id="PRO_5043954391" description="C-type lectin domain-containing protein" evidence="1">
    <location>
        <begin position="23"/>
        <end position="311"/>
    </location>
</feature>
<dbReference type="PROSITE" id="PS50041">
    <property type="entry name" value="C_TYPE_LECTIN_2"/>
    <property type="match status" value="2"/>
</dbReference>
<dbReference type="PANTHER" id="PTHR45784">
    <property type="entry name" value="C-TYPE LECTIN DOMAIN FAMILY 20 MEMBER A-RELATED"/>
    <property type="match status" value="1"/>
</dbReference>
<feature type="signal peptide" evidence="1">
    <location>
        <begin position="1"/>
        <end position="22"/>
    </location>
</feature>
<dbReference type="Gene3D" id="3.10.100.10">
    <property type="entry name" value="Mannose-Binding Protein A, subunit A"/>
    <property type="match status" value="2"/>
</dbReference>
<proteinExistence type="predicted"/>
<feature type="domain" description="C-type lectin" evidence="2">
    <location>
        <begin position="29"/>
        <end position="146"/>
    </location>
</feature>
<dbReference type="EMBL" id="OZ035834">
    <property type="protein sequence ID" value="CAL1576567.1"/>
    <property type="molecule type" value="Genomic_DNA"/>
</dbReference>
<dbReference type="InterPro" id="IPR001304">
    <property type="entry name" value="C-type_lectin-like"/>
</dbReference>
<evidence type="ECO:0000313" key="4">
    <source>
        <dbReference type="Proteomes" id="UP001497482"/>
    </source>
</evidence>
<keyword evidence="4" id="KW-1185">Reference proteome</keyword>
<protein>
    <recommendedName>
        <fullName evidence="2">C-type lectin domain-containing protein</fullName>
    </recommendedName>
</protein>
<dbReference type="InterPro" id="IPR016186">
    <property type="entry name" value="C-type_lectin-like/link_sf"/>
</dbReference>
<feature type="domain" description="C-type lectin" evidence="2">
    <location>
        <begin position="155"/>
        <end position="260"/>
    </location>
</feature>
<accession>A0AAV2JLM3</accession>
<dbReference type="InterPro" id="IPR016187">
    <property type="entry name" value="CTDL_fold"/>
</dbReference>
<dbReference type="SUPFAM" id="SSF56436">
    <property type="entry name" value="C-type lectin-like"/>
    <property type="match status" value="2"/>
</dbReference>
<organism evidence="3 4">
    <name type="scientific">Knipowitschia caucasica</name>
    <name type="common">Caucasian dwarf goby</name>
    <name type="synonym">Pomatoschistus caucasicus</name>
    <dbReference type="NCBI Taxonomy" id="637954"/>
    <lineage>
        <taxon>Eukaryota</taxon>
        <taxon>Metazoa</taxon>
        <taxon>Chordata</taxon>
        <taxon>Craniata</taxon>
        <taxon>Vertebrata</taxon>
        <taxon>Euteleostomi</taxon>
        <taxon>Actinopterygii</taxon>
        <taxon>Neopterygii</taxon>
        <taxon>Teleostei</taxon>
        <taxon>Neoteleostei</taxon>
        <taxon>Acanthomorphata</taxon>
        <taxon>Gobiaria</taxon>
        <taxon>Gobiiformes</taxon>
        <taxon>Gobioidei</taxon>
        <taxon>Gobiidae</taxon>
        <taxon>Gobiinae</taxon>
        <taxon>Knipowitschia</taxon>
    </lineage>
</organism>
<evidence type="ECO:0000313" key="3">
    <source>
        <dbReference type="EMBL" id="CAL1576567.1"/>
    </source>
</evidence>
<sequence>MDFKALLVCLFCGHGTIFFTFAHEVIEEYHFINKSKSWSEAQQYCREHFTDLATVQRAEDLSRVHIPAGQVAWIGLHDDPAAWFQVMTNASNAWRWSVTGATSPGGFQNWTLTGPDNAVGNEECVLLQSYTWRDHYCTDNAQCLCFEVLSGVKHFTLVNDRSRTWPACQSICRQNYQDLAKIESAAENQAAMATLSQVLNAWIGLYRQMWLWSDLSNSSFRNWIPGSPDNINKNEHCVHMNEDGQMEDDTCSKPQKFLCHGVRKGRSVLQTQMRIQTDVDLSDAAVSEQLLKLVRPCLMFSLSNLTHSDSF</sequence>
<dbReference type="PANTHER" id="PTHR45784:SF3">
    <property type="entry name" value="C-TYPE LECTIN DOMAIN FAMILY 4 MEMBER K-LIKE-RELATED"/>
    <property type="match status" value="1"/>
</dbReference>